<evidence type="ECO:0000256" key="6">
    <source>
        <dbReference type="ARBA" id="ARBA00023012"/>
    </source>
</evidence>
<dbReference type="Pfam" id="PF00512">
    <property type="entry name" value="HisKA"/>
    <property type="match status" value="1"/>
</dbReference>
<dbReference type="Gene3D" id="3.30.565.10">
    <property type="entry name" value="Histidine kinase-like ATPase, C-terminal domain"/>
    <property type="match status" value="1"/>
</dbReference>
<evidence type="ECO:0000313" key="10">
    <source>
        <dbReference type="Proteomes" id="UP000317863"/>
    </source>
</evidence>
<evidence type="ECO:0000256" key="2">
    <source>
        <dbReference type="ARBA" id="ARBA00012438"/>
    </source>
</evidence>
<sequence>MIGLIFLVIICIIISVLIIYINHCRTKRLMDSLEKMIDSAIEGNNIETKFDESRLSALETKFYNYISSLSVSANNTAIEKDNIKTLISDISHQTKTPIANLLLHSELICEDETLPESIKSDISIIREQTEKLHFLIDSLIKLSRLENGILSLSPLRNSVQIIFDDIFNQYNCKANNKGLSLIIKPTQATAIFDFKWTVEAIGNIVDNAIKYTENGTIVINATEYELFTRIDITDTGIGIDESEQPKVFSRFYRSESVRENDGVGIGLYLVRKIISSEGGYIKLISKKGCGSTFSVFLQR</sequence>
<comment type="caution">
    <text evidence="9">The sequence shown here is derived from an EMBL/GenBank/DDBJ whole genome shotgun (WGS) entry which is preliminary data.</text>
</comment>
<dbReference type="SUPFAM" id="SSF47384">
    <property type="entry name" value="Homodimeric domain of signal transducing histidine kinase"/>
    <property type="match status" value="1"/>
</dbReference>
<keyword evidence="10" id="KW-1185">Reference proteome</keyword>
<dbReference type="SUPFAM" id="SSF55874">
    <property type="entry name" value="ATPase domain of HSP90 chaperone/DNA topoisomerase II/histidine kinase"/>
    <property type="match status" value="1"/>
</dbReference>
<dbReference type="Gene3D" id="1.10.287.130">
    <property type="match status" value="1"/>
</dbReference>
<dbReference type="InterPro" id="IPR036097">
    <property type="entry name" value="HisK_dim/P_sf"/>
</dbReference>
<dbReference type="InterPro" id="IPR036890">
    <property type="entry name" value="HATPase_C_sf"/>
</dbReference>
<dbReference type="OrthoDB" id="9773956at2"/>
<dbReference type="PANTHER" id="PTHR43711:SF1">
    <property type="entry name" value="HISTIDINE KINASE 1"/>
    <property type="match status" value="1"/>
</dbReference>
<keyword evidence="5 9" id="KW-0418">Kinase</keyword>
<dbReference type="InterPro" id="IPR003661">
    <property type="entry name" value="HisK_dim/P_dom"/>
</dbReference>
<evidence type="ECO:0000256" key="7">
    <source>
        <dbReference type="SAM" id="Phobius"/>
    </source>
</evidence>
<dbReference type="CDD" id="cd00082">
    <property type="entry name" value="HisKA"/>
    <property type="match status" value="1"/>
</dbReference>
<dbReference type="Proteomes" id="UP000317863">
    <property type="component" value="Unassembled WGS sequence"/>
</dbReference>
<dbReference type="Pfam" id="PF02518">
    <property type="entry name" value="HATPase_c"/>
    <property type="match status" value="1"/>
</dbReference>
<evidence type="ECO:0000256" key="4">
    <source>
        <dbReference type="ARBA" id="ARBA00022679"/>
    </source>
</evidence>
<feature type="domain" description="Histidine kinase" evidence="8">
    <location>
        <begin position="89"/>
        <end position="299"/>
    </location>
</feature>
<dbReference type="SMART" id="SM00387">
    <property type="entry name" value="HATPase_c"/>
    <property type="match status" value="1"/>
</dbReference>
<evidence type="ECO:0000259" key="8">
    <source>
        <dbReference type="PROSITE" id="PS50109"/>
    </source>
</evidence>
<evidence type="ECO:0000313" key="9">
    <source>
        <dbReference type="EMBL" id="TQQ85354.1"/>
    </source>
</evidence>
<feature type="transmembrane region" description="Helical" evidence="7">
    <location>
        <begin position="6"/>
        <end position="23"/>
    </location>
</feature>
<dbReference type="InterPro" id="IPR005467">
    <property type="entry name" value="His_kinase_dom"/>
</dbReference>
<dbReference type="EC" id="2.7.13.3" evidence="2"/>
<dbReference type="EMBL" id="SGJB01000003">
    <property type="protein sequence ID" value="TQQ85354.1"/>
    <property type="molecule type" value="Genomic_DNA"/>
</dbReference>
<dbReference type="AlphaFoldDB" id="A0A544QXC1"/>
<gene>
    <name evidence="9" type="ORF">EXD82_02360</name>
</gene>
<dbReference type="PANTHER" id="PTHR43711">
    <property type="entry name" value="TWO-COMPONENT HISTIDINE KINASE"/>
    <property type="match status" value="1"/>
</dbReference>
<evidence type="ECO:0000256" key="3">
    <source>
        <dbReference type="ARBA" id="ARBA00022553"/>
    </source>
</evidence>
<protein>
    <recommendedName>
        <fullName evidence="2">histidine kinase</fullName>
        <ecNumber evidence="2">2.7.13.3</ecNumber>
    </recommendedName>
</protein>
<evidence type="ECO:0000256" key="1">
    <source>
        <dbReference type="ARBA" id="ARBA00000085"/>
    </source>
</evidence>
<comment type="catalytic activity">
    <reaction evidence="1">
        <text>ATP + protein L-histidine = ADP + protein N-phospho-L-histidine.</text>
        <dbReference type="EC" id="2.7.13.3"/>
    </reaction>
</comment>
<keyword evidence="7" id="KW-0472">Membrane</keyword>
<organism evidence="9 10">
    <name type="scientific">Peptacetobacter hominis</name>
    <dbReference type="NCBI Taxonomy" id="2743610"/>
    <lineage>
        <taxon>Bacteria</taxon>
        <taxon>Bacillati</taxon>
        <taxon>Bacillota</taxon>
        <taxon>Clostridia</taxon>
        <taxon>Peptostreptococcales</taxon>
        <taxon>Peptostreptococcaceae</taxon>
        <taxon>Peptacetobacter</taxon>
    </lineage>
</organism>
<dbReference type="PROSITE" id="PS50109">
    <property type="entry name" value="HIS_KIN"/>
    <property type="match status" value="1"/>
</dbReference>
<dbReference type="GO" id="GO:0000155">
    <property type="term" value="F:phosphorelay sensor kinase activity"/>
    <property type="evidence" value="ECO:0007669"/>
    <property type="project" value="InterPro"/>
</dbReference>
<evidence type="ECO:0000256" key="5">
    <source>
        <dbReference type="ARBA" id="ARBA00022777"/>
    </source>
</evidence>
<reference evidence="9 10" key="1">
    <citation type="submission" date="2019-02" db="EMBL/GenBank/DDBJ databases">
        <title>Peptostreptococcaceae bacterium ZHW00191 nov., a new bacterium isolated from the human gut.</title>
        <authorList>
            <person name="Zhou H.-W."/>
            <person name="Chen X.-J."/>
        </authorList>
    </citation>
    <scope>NUCLEOTIDE SEQUENCE [LARGE SCALE GENOMIC DNA]</scope>
    <source>
        <strain evidence="9 10">ZHW00191</strain>
    </source>
</reference>
<keyword evidence="6" id="KW-0902">Two-component regulatory system</keyword>
<dbReference type="InterPro" id="IPR003594">
    <property type="entry name" value="HATPase_dom"/>
</dbReference>
<name>A0A544QXC1_9FIRM</name>
<keyword evidence="3" id="KW-0597">Phosphoprotein</keyword>
<keyword evidence="7" id="KW-0812">Transmembrane</keyword>
<dbReference type="InterPro" id="IPR004358">
    <property type="entry name" value="Sig_transdc_His_kin-like_C"/>
</dbReference>
<proteinExistence type="predicted"/>
<keyword evidence="7" id="KW-1133">Transmembrane helix</keyword>
<keyword evidence="4" id="KW-0808">Transferase</keyword>
<dbReference type="SMART" id="SM00388">
    <property type="entry name" value="HisKA"/>
    <property type="match status" value="1"/>
</dbReference>
<dbReference type="PRINTS" id="PR00344">
    <property type="entry name" value="BCTRLSENSOR"/>
</dbReference>
<accession>A0A544QXC1</accession>
<dbReference type="InterPro" id="IPR050736">
    <property type="entry name" value="Sensor_HK_Regulatory"/>
</dbReference>